<dbReference type="AlphaFoldDB" id="A0A4R3XTA7"/>
<feature type="chain" id="PRO_5020913487" evidence="1">
    <location>
        <begin position="25"/>
        <end position="390"/>
    </location>
</feature>
<evidence type="ECO:0000313" key="3">
    <source>
        <dbReference type="Proteomes" id="UP000295367"/>
    </source>
</evidence>
<keyword evidence="3" id="KW-1185">Reference proteome</keyword>
<evidence type="ECO:0000256" key="1">
    <source>
        <dbReference type="SAM" id="SignalP"/>
    </source>
</evidence>
<name>A0A4R3XTA7_9PROT</name>
<reference evidence="2 3" key="1">
    <citation type="submission" date="2019-03" db="EMBL/GenBank/DDBJ databases">
        <title>Genomic Encyclopedia of Type Strains, Phase IV (KMG-IV): sequencing the most valuable type-strain genomes for metagenomic binning, comparative biology and taxonomic classification.</title>
        <authorList>
            <person name="Goeker M."/>
        </authorList>
    </citation>
    <scope>NUCLEOTIDE SEQUENCE [LARGE SCALE GENOMIC DNA]</scope>
    <source>
        <strain evidence="2 3">DSM 100309</strain>
    </source>
</reference>
<keyword evidence="1" id="KW-0732">Signal</keyword>
<dbReference type="EMBL" id="SMCO01000018">
    <property type="protein sequence ID" value="TCV82905.1"/>
    <property type="molecule type" value="Genomic_DNA"/>
</dbReference>
<accession>A0A4R3XTA7</accession>
<dbReference type="Proteomes" id="UP000295367">
    <property type="component" value="Unassembled WGS sequence"/>
</dbReference>
<sequence length="390" mass="40474">MKLFAKTLVNTTLGFFAFVTCSYAAIDNTAPAVKLQTSCTEAGVALNNCFTSMGALTSWINYTRLPNKTAPLVVNIGPGTFGRLALTCNAAANYTGYVSFSGSGPKQSVIQFAAGGSPPFGIIESNGCTNLSFSSLRVSSGDSAGGMNYGYIVWNGGGMSQWSNVVAEVSARGWSEDTCGSTKGEHYWMGSRFVNTALVGIGTGYSATCDDSWFIGSEITLTTRKKGILTAYNGDFVAISAANNTEVHVYGSVIRAIGPDASTSTGSLTAVSATSNGQVHLHGTGIDVLSAEARNVIALSAASGGMIHANGSAYNLSTASGTVTRIANNGGHIHAPYLWEHIPTAPLISVTGADMTTVATGTSDGHPHLAIYDTTCVSKWYDTVDKVCRP</sequence>
<organism evidence="2 3">
    <name type="scientific">Sulfurirhabdus autotrophica</name>
    <dbReference type="NCBI Taxonomy" id="1706046"/>
    <lineage>
        <taxon>Bacteria</taxon>
        <taxon>Pseudomonadati</taxon>
        <taxon>Pseudomonadota</taxon>
        <taxon>Betaproteobacteria</taxon>
        <taxon>Nitrosomonadales</taxon>
        <taxon>Sulfuricellaceae</taxon>
        <taxon>Sulfurirhabdus</taxon>
    </lineage>
</organism>
<gene>
    <name evidence="2" type="ORF">EDC63_11834</name>
</gene>
<protein>
    <submittedName>
        <fullName evidence="2">Uncharacterized protein</fullName>
    </submittedName>
</protein>
<dbReference type="RefSeq" id="WP_124946459.1">
    <property type="nucleotide sequence ID" value="NZ_BHVT01000035.1"/>
</dbReference>
<feature type="signal peptide" evidence="1">
    <location>
        <begin position="1"/>
        <end position="24"/>
    </location>
</feature>
<evidence type="ECO:0000313" key="2">
    <source>
        <dbReference type="EMBL" id="TCV82905.1"/>
    </source>
</evidence>
<proteinExistence type="predicted"/>
<comment type="caution">
    <text evidence="2">The sequence shown here is derived from an EMBL/GenBank/DDBJ whole genome shotgun (WGS) entry which is preliminary data.</text>
</comment>